<dbReference type="GO" id="GO:0008311">
    <property type="term" value="F:double-stranded DNA 3'-5' DNA exonuclease activity"/>
    <property type="evidence" value="ECO:0007669"/>
    <property type="project" value="UniProtKB-EC"/>
</dbReference>
<reference evidence="8" key="1">
    <citation type="journal article" date="2019" name="Int. J. Syst. Evol. Microbiol.">
        <title>The Global Catalogue of Microorganisms (GCM) 10K type strain sequencing project: providing services to taxonomists for standard genome sequencing and annotation.</title>
        <authorList>
            <consortium name="The Broad Institute Genomics Platform"/>
            <consortium name="The Broad Institute Genome Sequencing Center for Infectious Disease"/>
            <person name="Wu L."/>
            <person name="Ma J."/>
        </authorList>
    </citation>
    <scope>NUCLEOTIDE SEQUENCE [LARGE SCALE GENOMIC DNA]</scope>
    <source>
        <strain evidence="8">KCTC 52487</strain>
    </source>
</reference>
<evidence type="ECO:0000259" key="6">
    <source>
        <dbReference type="Pfam" id="PF03372"/>
    </source>
</evidence>
<organism evidence="7 8">
    <name type="scientific">Hyphobacterium vulgare</name>
    <dbReference type="NCBI Taxonomy" id="1736751"/>
    <lineage>
        <taxon>Bacteria</taxon>
        <taxon>Pseudomonadati</taxon>
        <taxon>Pseudomonadota</taxon>
        <taxon>Alphaproteobacteria</taxon>
        <taxon>Maricaulales</taxon>
        <taxon>Maricaulaceae</taxon>
        <taxon>Hyphobacterium</taxon>
    </lineage>
</organism>
<keyword evidence="5" id="KW-0460">Magnesium</keyword>
<evidence type="ECO:0000256" key="1">
    <source>
        <dbReference type="ARBA" id="ARBA00001946"/>
    </source>
</evidence>
<keyword evidence="4 7" id="KW-0378">Hydrolase</keyword>
<evidence type="ECO:0000256" key="4">
    <source>
        <dbReference type="ARBA" id="ARBA00022801"/>
    </source>
</evidence>
<dbReference type="RefSeq" id="WP_343165462.1">
    <property type="nucleotide sequence ID" value="NZ_JBHRSV010000008.1"/>
</dbReference>
<accession>A0ABV6ZWM7</accession>
<dbReference type="Proteomes" id="UP001595379">
    <property type="component" value="Unassembled WGS sequence"/>
</dbReference>
<dbReference type="Pfam" id="PF03372">
    <property type="entry name" value="Exo_endo_phos"/>
    <property type="match status" value="1"/>
</dbReference>
<evidence type="ECO:0000256" key="2">
    <source>
        <dbReference type="ARBA" id="ARBA00007092"/>
    </source>
</evidence>
<evidence type="ECO:0000256" key="3">
    <source>
        <dbReference type="ARBA" id="ARBA00022723"/>
    </source>
</evidence>
<evidence type="ECO:0000313" key="8">
    <source>
        <dbReference type="Proteomes" id="UP001595379"/>
    </source>
</evidence>
<dbReference type="PROSITE" id="PS51435">
    <property type="entry name" value="AP_NUCLEASE_F1_4"/>
    <property type="match status" value="1"/>
</dbReference>
<gene>
    <name evidence="7" type="primary">xth</name>
    <name evidence="7" type="ORF">ACFOOR_06720</name>
</gene>
<keyword evidence="8" id="KW-1185">Reference proteome</keyword>
<dbReference type="EMBL" id="JBHRSV010000008">
    <property type="protein sequence ID" value="MFC2925794.1"/>
    <property type="molecule type" value="Genomic_DNA"/>
</dbReference>
<dbReference type="SUPFAM" id="SSF56219">
    <property type="entry name" value="DNase I-like"/>
    <property type="match status" value="1"/>
</dbReference>
<feature type="domain" description="Endonuclease/exonuclease/phosphatase" evidence="6">
    <location>
        <begin position="7"/>
        <end position="262"/>
    </location>
</feature>
<dbReference type="InterPro" id="IPR005135">
    <property type="entry name" value="Endo/exonuclease/phosphatase"/>
</dbReference>
<dbReference type="EC" id="3.1.11.2" evidence="7"/>
<keyword evidence="3" id="KW-0479">Metal-binding</keyword>
<proteinExistence type="inferred from homology"/>
<dbReference type="Gene3D" id="3.60.10.10">
    <property type="entry name" value="Endonuclease/exonuclease/phosphatase"/>
    <property type="match status" value="1"/>
</dbReference>
<dbReference type="PANTHER" id="PTHR43250:SF2">
    <property type="entry name" value="EXODEOXYRIBONUCLEASE III"/>
    <property type="match status" value="1"/>
</dbReference>
<dbReference type="CDD" id="cd09086">
    <property type="entry name" value="ExoIII-like_AP-endo"/>
    <property type="match status" value="1"/>
</dbReference>
<name>A0ABV6ZWM7_9PROT</name>
<evidence type="ECO:0000313" key="7">
    <source>
        <dbReference type="EMBL" id="MFC2925794.1"/>
    </source>
</evidence>
<dbReference type="PROSITE" id="PS00726">
    <property type="entry name" value="AP_NUCLEASE_F1_1"/>
    <property type="match status" value="1"/>
</dbReference>
<comment type="similarity">
    <text evidence="2">Belongs to the DNA repair enzymes AP/ExoA family.</text>
</comment>
<protein>
    <submittedName>
        <fullName evidence="7">Exodeoxyribonuclease III</fullName>
        <ecNumber evidence="7">3.1.11.2</ecNumber>
    </submittedName>
</protein>
<dbReference type="InterPro" id="IPR004808">
    <property type="entry name" value="AP_endonuc_1"/>
</dbReference>
<comment type="cofactor">
    <cofactor evidence="1">
        <name>Mg(2+)</name>
        <dbReference type="ChEBI" id="CHEBI:18420"/>
    </cofactor>
</comment>
<dbReference type="InterPro" id="IPR036691">
    <property type="entry name" value="Endo/exonu/phosph_ase_sf"/>
</dbReference>
<comment type="caution">
    <text evidence="7">The sequence shown here is derived from an EMBL/GenBank/DDBJ whole genome shotgun (WGS) entry which is preliminary data.</text>
</comment>
<sequence length="271" mass="31477">MTELTIATWNVNSVRLRAEPLIAPFVKQVRPDVLCLQEIKCRNEEFPARAFREMGYEHFHVRGMKGMHGVAIASRHPLEDLSDEDFCRSGEARHQRVRVKGVELHNFYVPAGGDEPDPEINPRFAHKLDFLERMTRYFENRAKEDAPMVIVGDFNIAPHEHDVWSHKQLLKVVSHTPVETEGLIAMREVGNFLDVARELVPEDEKLYTWWSYRSRDYRESNRGRRLDHIWVSPALKDAALSKGRDAFTIWEDERGRDKPSDHVPVTLTLSL</sequence>
<dbReference type="NCBIfam" id="TIGR00633">
    <property type="entry name" value="xth"/>
    <property type="match status" value="1"/>
</dbReference>
<dbReference type="InterPro" id="IPR020847">
    <property type="entry name" value="AP_endonuclease_F1_BS"/>
</dbReference>
<dbReference type="InterPro" id="IPR037493">
    <property type="entry name" value="ExoIII-like"/>
</dbReference>
<dbReference type="PANTHER" id="PTHR43250">
    <property type="entry name" value="EXODEOXYRIBONUCLEASE III"/>
    <property type="match status" value="1"/>
</dbReference>
<dbReference type="NCBIfam" id="TIGR00195">
    <property type="entry name" value="exoDNase_III"/>
    <property type="match status" value="1"/>
</dbReference>
<evidence type="ECO:0000256" key="5">
    <source>
        <dbReference type="ARBA" id="ARBA00022842"/>
    </source>
</evidence>